<dbReference type="AlphaFoldDB" id="A0A2M8G1P1"/>
<accession>A0A2M8G1P1</accession>
<dbReference type="GO" id="GO:0005737">
    <property type="term" value="C:cytoplasm"/>
    <property type="evidence" value="ECO:0007669"/>
    <property type="project" value="TreeGrafter"/>
</dbReference>
<sequence length="242" mass="26637">MIIKNLRKLGSTSLRKSALSIAEAGIKAVLPKNIIRDSVSVKGDLLRIKNRQFDLKNYRRLFIFAFGKAAADSAHALEKILGDRIAGGVVIDVKTYKSKRLKVFAADHPLPTERNIKAGRELVKMLESFGKFTEKDIVLTVISGGASVLLCRPHQLTHTKLGVVVSALLKRGADIKEINIIRKHLSLIHGGYFAKYVYPAKTIALLYSDVPTSDLSVIASGPTFRDSTTVKDARRIAKKYGL</sequence>
<dbReference type="Gene3D" id="3.40.50.10180">
    <property type="entry name" value="Glycerate kinase, MOFRL-like N-terminal domain"/>
    <property type="match status" value="1"/>
</dbReference>
<name>A0A2M8G1P1_9BACT</name>
<feature type="non-terminal residue" evidence="2">
    <location>
        <position position="242"/>
    </location>
</feature>
<dbReference type="InterPro" id="IPR039760">
    <property type="entry name" value="MOFRL_protein"/>
</dbReference>
<dbReference type="InterPro" id="IPR025286">
    <property type="entry name" value="MOFRL_assoc_dom"/>
</dbReference>
<evidence type="ECO:0000313" key="3">
    <source>
        <dbReference type="Proteomes" id="UP000229674"/>
    </source>
</evidence>
<dbReference type="PANTHER" id="PTHR12227:SF0">
    <property type="entry name" value="GLYCERATE KINASE"/>
    <property type="match status" value="1"/>
</dbReference>
<dbReference type="Proteomes" id="UP000229674">
    <property type="component" value="Unassembled WGS sequence"/>
</dbReference>
<dbReference type="Pfam" id="PF13660">
    <property type="entry name" value="DUF4147"/>
    <property type="match status" value="1"/>
</dbReference>
<dbReference type="InterPro" id="IPR038614">
    <property type="entry name" value="GK_N_sf"/>
</dbReference>
<dbReference type="PANTHER" id="PTHR12227">
    <property type="entry name" value="GLYCERATE KINASE"/>
    <property type="match status" value="1"/>
</dbReference>
<dbReference type="SUPFAM" id="SSF82544">
    <property type="entry name" value="GckA/TtuD-like"/>
    <property type="match status" value="1"/>
</dbReference>
<evidence type="ECO:0000313" key="2">
    <source>
        <dbReference type="EMBL" id="PJC65531.1"/>
    </source>
</evidence>
<gene>
    <name evidence="2" type="ORF">CO020_00155</name>
</gene>
<keyword evidence="2" id="KW-0418">Kinase</keyword>
<dbReference type="GO" id="GO:0008887">
    <property type="term" value="F:glycerate kinase activity"/>
    <property type="evidence" value="ECO:0007669"/>
    <property type="project" value="InterPro"/>
</dbReference>
<dbReference type="EMBL" id="PFQX01000005">
    <property type="protein sequence ID" value="PJC65531.1"/>
    <property type="molecule type" value="Genomic_DNA"/>
</dbReference>
<feature type="domain" description="MOFRL-associated" evidence="1">
    <location>
        <begin position="19"/>
        <end position="242"/>
    </location>
</feature>
<keyword evidence="2" id="KW-0808">Transferase</keyword>
<evidence type="ECO:0000259" key="1">
    <source>
        <dbReference type="Pfam" id="PF13660"/>
    </source>
</evidence>
<protein>
    <submittedName>
        <fullName evidence="2">Glycerate kinase</fullName>
    </submittedName>
</protein>
<proteinExistence type="predicted"/>
<reference evidence="3" key="1">
    <citation type="submission" date="2017-09" db="EMBL/GenBank/DDBJ databases">
        <title>Depth-based differentiation of microbial function through sediment-hosted aquifers and enrichment of novel symbionts in the deep terrestrial subsurface.</title>
        <authorList>
            <person name="Probst A.J."/>
            <person name="Ladd B."/>
            <person name="Jarett J.K."/>
            <person name="Geller-Mcgrath D.E."/>
            <person name="Sieber C.M.K."/>
            <person name="Emerson J.B."/>
            <person name="Anantharaman K."/>
            <person name="Thomas B.C."/>
            <person name="Malmstrom R."/>
            <person name="Stieglmeier M."/>
            <person name="Klingl A."/>
            <person name="Woyke T."/>
            <person name="Ryan C.M."/>
            <person name="Banfield J.F."/>
        </authorList>
    </citation>
    <scope>NUCLEOTIDE SEQUENCE [LARGE SCALE GENOMIC DNA]</scope>
</reference>
<comment type="caution">
    <text evidence="2">The sequence shown here is derived from an EMBL/GenBank/DDBJ whole genome shotgun (WGS) entry which is preliminary data.</text>
</comment>
<organism evidence="2 3">
    <name type="scientific">Candidatus Colwellbacteria bacterium CG_4_9_14_0_2_um_filter_50_12</name>
    <dbReference type="NCBI Taxonomy" id="1974538"/>
    <lineage>
        <taxon>Bacteria</taxon>
        <taxon>Candidatus Colwelliibacteriota</taxon>
    </lineage>
</organism>